<dbReference type="PATRIC" id="fig|1365965.3.peg.154"/>
<dbReference type="RefSeq" id="WP_019727987.1">
    <property type="nucleotide sequence ID" value="NZ_AVQD01000003.1"/>
</dbReference>
<dbReference type="AlphaFoldDB" id="A0A0L7B5V4"/>
<protein>
    <submittedName>
        <fullName evidence="2">Uncharacterized protein</fullName>
    </submittedName>
</protein>
<reference evidence="2 3" key="1">
    <citation type="journal article" date="2015" name="Int J Genomics">
        <title>Comparative Genomics Revealed Genetic Diversity and Species/Strain-Level Differences in Carbohydrate Metabolism of Three Probiotic Bifidobacterial Species.</title>
        <authorList>
            <person name="Odamaki T."/>
            <person name="Horigome A."/>
            <person name="Sugahara H."/>
            <person name="Hashikura N."/>
            <person name="Minami J."/>
            <person name="Xiao J.Z."/>
            <person name="Abe F."/>
        </authorList>
    </citation>
    <scope>NUCLEOTIDE SEQUENCE [LARGE SCALE GENOMIC DNA]</scope>
    <source>
        <strain evidence="2 3">MCC 1128</strain>
    </source>
</reference>
<organism evidence="2 3">
    <name type="scientific">Bifidobacterium breve MCC 1128</name>
    <dbReference type="NCBI Taxonomy" id="1365965"/>
    <lineage>
        <taxon>Bacteria</taxon>
        <taxon>Bacillati</taxon>
        <taxon>Actinomycetota</taxon>
        <taxon>Actinomycetes</taxon>
        <taxon>Bifidobacteriales</taxon>
        <taxon>Bifidobacteriaceae</taxon>
        <taxon>Bifidobacterium</taxon>
    </lineage>
</organism>
<feature type="region of interest" description="Disordered" evidence="1">
    <location>
        <begin position="36"/>
        <end position="62"/>
    </location>
</feature>
<evidence type="ECO:0000313" key="3">
    <source>
        <dbReference type="Proteomes" id="UP000037193"/>
    </source>
</evidence>
<sequence length="190" mass="20468">MAVVASVLLLGSIAACGSNKETAANDKAEIQSEAEDAIKGTDSQSSQEPLIDNGLHGECSGSDPRLQSVKIDTSSYKIRVEIPNNSSIQASDYYGYYINFTNDSGKMWQAGFKNVVNSNETSVFVFDMGTSKQNNLGTWNDLVTLQDGTFYAMLLNQDIRGTGIKWNATLSIDGRDVATCPVDGSDTTLK</sequence>
<comment type="caution">
    <text evidence="2">The sequence shown here is derived from an EMBL/GenBank/DDBJ whole genome shotgun (WGS) entry which is preliminary data.</text>
</comment>
<gene>
    <name evidence="2" type="ORF">BBM1128_00780</name>
</gene>
<evidence type="ECO:0000313" key="2">
    <source>
        <dbReference type="EMBL" id="KOA42891.1"/>
    </source>
</evidence>
<dbReference type="EMBL" id="AVQD01000003">
    <property type="protein sequence ID" value="KOA42891.1"/>
    <property type="molecule type" value="Genomic_DNA"/>
</dbReference>
<name>A0A0L7B5V4_BIFBR</name>
<accession>A0A0L7B5V4</accession>
<proteinExistence type="predicted"/>
<evidence type="ECO:0000256" key="1">
    <source>
        <dbReference type="SAM" id="MobiDB-lite"/>
    </source>
</evidence>
<dbReference type="Proteomes" id="UP000037193">
    <property type="component" value="Unassembled WGS sequence"/>
</dbReference>